<sequence>EIASWENEYTHLFLSTSGSASGSGNNEEVMRKSQDHKKCLTIQH</sequence>
<dbReference type="EMBL" id="CAJVQC010175668">
    <property type="protein sequence ID" value="CAG8851346.1"/>
    <property type="molecule type" value="Genomic_DNA"/>
</dbReference>
<evidence type="ECO:0000313" key="1">
    <source>
        <dbReference type="EMBL" id="CAG8851346.1"/>
    </source>
</evidence>
<feature type="non-terminal residue" evidence="1">
    <location>
        <position position="44"/>
    </location>
</feature>
<name>A0ACA9SXF3_9GLOM</name>
<gene>
    <name evidence="1" type="ORF">RPERSI_LOCUS36522</name>
</gene>
<comment type="caution">
    <text evidence="1">The sequence shown here is derived from an EMBL/GenBank/DDBJ whole genome shotgun (WGS) entry which is preliminary data.</text>
</comment>
<feature type="non-terminal residue" evidence="1">
    <location>
        <position position="1"/>
    </location>
</feature>
<keyword evidence="2" id="KW-1185">Reference proteome</keyword>
<evidence type="ECO:0000313" key="2">
    <source>
        <dbReference type="Proteomes" id="UP000789920"/>
    </source>
</evidence>
<reference evidence="1" key="1">
    <citation type="submission" date="2021-06" db="EMBL/GenBank/DDBJ databases">
        <authorList>
            <person name="Kallberg Y."/>
            <person name="Tangrot J."/>
            <person name="Rosling A."/>
        </authorList>
    </citation>
    <scope>NUCLEOTIDE SEQUENCE</scope>
    <source>
        <strain evidence="1">MA461A</strain>
    </source>
</reference>
<accession>A0ACA9SXF3</accession>
<organism evidence="1 2">
    <name type="scientific">Racocetra persica</name>
    <dbReference type="NCBI Taxonomy" id="160502"/>
    <lineage>
        <taxon>Eukaryota</taxon>
        <taxon>Fungi</taxon>
        <taxon>Fungi incertae sedis</taxon>
        <taxon>Mucoromycota</taxon>
        <taxon>Glomeromycotina</taxon>
        <taxon>Glomeromycetes</taxon>
        <taxon>Diversisporales</taxon>
        <taxon>Gigasporaceae</taxon>
        <taxon>Racocetra</taxon>
    </lineage>
</organism>
<protein>
    <submittedName>
        <fullName evidence="1">20033_t:CDS:1</fullName>
    </submittedName>
</protein>
<dbReference type="Proteomes" id="UP000789920">
    <property type="component" value="Unassembled WGS sequence"/>
</dbReference>
<proteinExistence type="predicted"/>